<feature type="domain" description="Protein translocase subunit SecDF P1" evidence="11">
    <location>
        <begin position="153"/>
        <end position="211"/>
    </location>
</feature>
<name>A0A239DA50_9BACT</name>
<reference evidence="13 14" key="1">
    <citation type="submission" date="2017-06" db="EMBL/GenBank/DDBJ databases">
        <authorList>
            <person name="Kim H.J."/>
            <person name="Triplett B.A."/>
        </authorList>
    </citation>
    <scope>NUCLEOTIDE SEQUENCE [LARGE SCALE GENOMIC DNA]</scope>
    <source>
        <strain evidence="13 14">DSM 18704</strain>
    </source>
</reference>
<dbReference type="Pfam" id="PF02355">
    <property type="entry name" value="SecD_SecF_C"/>
    <property type="match status" value="1"/>
</dbReference>
<feature type="transmembrane region" description="Helical" evidence="9">
    <location>
        <begin position="429"/>
        <end position="451"/>
    </location>
</feature>
<evidence type="ECO:0000259" key="12">
    <source>
        <dbReference type="Pfam" id="PF22599"/>
    </source>
</evidence>
<dbReference type="InterPro" id="IPR048631">
    <property type="entry name" value="SecD_1st"/>
</dbReference>
<sequence length="539" mass="57407">MGKNLTGKTVSIFIVIAIFTYGIFFGTNLPHKGSLKSILTDNIHLGLDLKGGTHLVLAVHVEEAIGSTTDRDVARLEADMQGQQMPGTVAKLDSAHPEVITVKGVPPAKSSDFRSLVGGQTYTDYAVAPQTDGSYKLTMTQRAMEDLKTRTLDTSIETIRERIDKLGVSEPVIAKYGLGDNQIVVELPGVDDPARVEDIIQSTAKLAIHAVLPNGPWASDAEAMTGLQGVVPPDAMLVHGTGSAGAPDMVYELKRASEVEGTDFRDAQPSQDINGRPNISFTLTTEAGDRFFKYTDAHKQGSADPGAMAIVLDNKVREVASIQSGIRDRGEITGAFTRQQADDLSLMLRTGALPASISYIETRTVGPSLGAASIRQGVVAAVAGMLAVMVFMLIYYRGSGINADLALLLNLLILLGFMGFSHATLTLPGIAGVILTIGMGVDSNVLIFERIREELRAGKTAAAAVKEGFDHAWITIVDTHVTTIVSAAILFLFGTGPVKGFAVTLTFGLLANLFTAVYVSRLIFDSHLRNKERGAALSI</sequence>
<dbReference type="GO" id="GO:0043952">
    <property type="term" value="P:protein transport by the Sec complex"/>
    <property type="evidence" value="ECO:0007669"/>
    <property type="project" value="UniProtKB-UniRule"/>
</dbReference>
<keyword evidence="3 9" id="KW-1003">Cell membrane</keyword>
<keyword evidence="6 9" id="KW-1133">Transmembrane helix</keyword>
<dbReference type="Gene3D" id="3.30.1360.200">
    <property type="match status" value="1"/>
</dbReference>
<comment type="similarity">
    <text evidence="9">Belongs to the SecD/SecF family. SecD subfamily.</text>
</comment>
<evidence type="ECO:0000256" key="4">
    <source>
        <dbReference type="ARBA" id="ARBA00022692"/>
    </source>
</evidence>
<keyword evidence="8 9" id="KW-0472">Membrane</keyword>
<comment type="subcellular location">
    <subcellularLocation>
        <location evidence="1 9">Cell membrane</location>
        <topology evidence="1 9">Multi-pass membrane protein</topology>
    </subcellularLocation>
</comment>
<evidence type="ECO:0000256" key="6">
    <source>
        <dbReference type="ARBA" id="ARBA00022989"/>
    </source>
</evidence>
<dbReference type="InterPro" id="IPR054384">
    <property type="entry name" value="SecDF_P1_head"/>
</dbReference>
<dbReference type="PANTHER" id="PTHR30081:SF1">
    <property type="entry name" value="PROTEIN TRANSLOCASE SUBUNIT SECD"/>
    <property type="match status" value="1"/>
</dbReference>
<dbReference type="NCBIfam" id="TIGR01129">
    <property type="entry name" value="secD"/>
    <property type="match status" value="1"/>
</dbReference>
<dbReference type="InterPro" id="IPR022813">
    <property type="entry name" value="SecD/SecF_arch_bac"/>
</dbReference>
<dbReference type="RefSeq" id="WP_089406671.1">
    <property type="nucleotide sequence ID" value="NZ_FZOU01000001.1"/>
</dbReference>
<evidence type="ECO:0000256" key="9">
    <source>
        <dbReference type="HAMAP-Rule" id="MF_01463"/>
    </source>
</evidence>
<dbReference type="NCBIfam" id="TIGR00916">
    <property type="entry name" value="2A0604s01"/>
    <property type="match status" value="1"/>
</dbReference>
<evidence type="ECO:0000256" key="7">
    <source>
        <dbReference type="ARBA" id="ARBA00023010"/>
    </source>
</evidence>
<dbReference type="InterPro" id="IPR005791">
    <property type="entry name" value="SecD"/>
</dbReference>
<dbReference type="PANTHER" id="PTHR30081">
    <property type="entry name" value="PROTEIN-EXPORT MEMBRANE PROTEIN SEC"/>
    <property type="match status" value="1"/>
</dbReference>
<evidence type="ECO:0000256" key="5">
    <source>
        <dbReference type="ARBA" id="ARBA00022927"/>
    </source>
</evidence>
<feature type="domain" description="SecDF P1 head subdomain" evidence="12">
    <location>
        <begin position="250"/>
        <end position="355"/>
    </location>
</feature>
<feature type="domain" description="Protein export membrane protein SecD/SecF C-terminal" evidence="10">
    <location>
        <begin position="356"/>
        <end position="523"/>
    </location>
</feature>
<dbReference type="GO" id="GO:0006605">
    <property type="term" value="P:protein targeting"/>
    <property type="evidence" value="ECO:0007669"/>
    <property type="project" value="UniProtKB-UniRule"/>
</dbReference>
<dbReference type="Gene3D" id="1.20.1640.10">
    <property type="entry name" value="Multidrug efflux transporter AcrB transmembrane domain"/>
    <property type="match status" value="1"/>
</dbReference>
<dbReference type="AlphaFoldDB" id="A0A239DA50"/>
<evidence type="ECO:0000313" key="14">
    <source>
        <dbReference type="Proteomes" id="UP000198356"/>
    </source>
</evidence>
<dbReference type="Proteomes" id="UP000198356">
    <property type="component" value="Unassembled WGS sequence"/>
</dbReference>
<evidence type="ECO:0000259" key="11">
    <source>
        <dbReference type="Pfam" id="PF21760"/>
    </source>
</evidence>
<gene>
    <name evidence="9" type="primary">secD</name>
    <name evidence="13" type="ORF">SAMN05421770_101366</name>
</gene>
<dbReference type="GO" id="GO:0065002">
    <property type="term" value="P:intracellular protein transmembrane transport"/>
    <property type="evidence" value="ECO:0007669"/>
    <property type="project" value="UniProtKB-UniRule"/>
</dbReference>
<dbReference type="GO" id="GO:0005886">
    <property type="term" value="C:plasma membrane"/>
    <property type="evidence" value="ECO:0007669"/>
    <property type="project" value="UniProtKB-SubCell"/>
</dbReference>
<feature type="transmembrane region" description="Helical" evidence="9">
    <location>
        <begin position="472"/>
        <end position="494"/>
    </location>
</feature>
<evidence type="ECO:0000259" key="10">
    <source>
        <dbReference type="Pfam" id="PF02355"/>
    </source>
</evidence>
<comment type="subunit">
    <text evidence="9">Forms a complex with SecF. Part of the essential Sec protein translocation apparatus which comprises SecA, SecYEG and auxiliary proteins SecDF. Other proteins may also be involved.</text>
</comment>
<evidence type="ECO:0000256" key="1">
    <source>
        <dbReference type="ARBA" id="ARBA00004651"/>
    </source>
</evidence>
<dbReference type="HAMAP" id="MF_01463_B">
    <property type="entry name" value="SecD_B"/>
    <property type="match status" value="1"/>
</dbReference>
<dbReference type="SUPFAM" id="SSF82866">
    <property type="entry name" value="Multidrug efflux transporter AcrB transmembrane domain"/>
    <property type="match status" value="1"/>
</dbReference>
<evidence type="ECO:0000256" key="8">
    <source>
        <dbReference type="ARBA" id="ARBA00023136"/>
    </source>
</evidence>
<keyword evidence="2 9" id="KW-0813">Transport</keyword>
<dbReference type="InterPro" id="IPR048634">
    <property type="entry name" value="SecD_SecF_C"/>
</dbReference>
<accession>A0A239DA50</accession>
<keyword evidence="5 9" id="KW-0653">Protein transport</keyword>
<evidence type="ECO:0000256" key="2">
    <source>
        <dbReference type="ARBA" id="ARBA00022448"/>
    </source>
</evidence>
<keyword evidence="14" id="KW-1185">Reference proteome</keyword>
<dbReference type="Pfam" id="PF22599">
    <property type="entry name" value="SecDF_P1_head"/>
    <property type="match status" value="1"/>
</dbReference>
<feature type="transmembrane region" description="Helical" evidence="9">
    <location>
        <begin position="500"/>
        <end position="524"/>
    </location>
</feature>
<keyword evidence="4 9" id="KW-0812">Transmembrane</keyword>
<dbReference type="Gene3D" id="3.30.70.3220">
    <property type="match status" value="1"/>
</dbReference>
<protein>
    <recommendedName>
        <fullName evidence="9">Protein translocase subunit SecD</fullName>
    </recommendedName>
</protein>
<comment type="function">
    <text evidence="9">Part of the Sec protein translocase complex. Interacts with the SecYEG preprotein conducting channel. SecDF uses the proton motive force (PMF) to complete protein translocation after the ATP-dependent function of SecA.</text>
</comment>
<dbReference type="FunFam" id="1.20.1640.10:FF:000004">
    <property type="entry name" value="Protein translocase subunit SecD"/>
    <property type="match status" value="1"/>
</dbReference>
<dbReference type="EMBL" id="FZOU01000001">
    <property type="protein sequence ID" value="SNS29180.1"/>
    <property type="molecule type" value="Genomic_DNA"/>
</dbReference>
<organism evidence="13 14">
    <name type="scientific">Granulicella rosea</name>
    <dbReference type="NCBI Taxonomy" id="474952"/>
    <lineage>
        <taxon>Bacteria</taxon>
        <taxon>Pseudomonadati</taxon>
        <taxon>Acidobacteriota</taxon>
        <taxon>Terriglobia</taxon>
        <taxon>Terriglobales</taxon>
        <taxon>Acidobacteriaceae</taxon>
        <taxon>Granulicella</taxon>
    </lineage>
</organism>
<keyword evidence="7 9" id="KW-0811">Translocation</keyword>
<feature type="transmembrane region" description="Helical" evidence="9">
    <location>
        <begin position="12"/>
        <end position="29"/>
    </location>
</feature>
<dbReference type="GO" id="GO:0015450">
    <property type="term" value="F:protein-transporting ATPase activity"/>
    <property type="evidence" value="ECO:0007669"/>
    <property type="project" value="InterPro"/>
</dbReference>
<evidence type="ECO:0000256" key="3">
    <source>
        <dbReference type="ARBA" id="ARBA00022475"/>
    </source>
</evidence>
<dbReference type="Pfam" id="PF21760">
    <property type="entry name" value="SecD_1st"/>
    <property type="match status" value="1"/>
</dbReference>
<feature type="transmembrane region" description="Helical" evidence="9">
    <location>
        <begin position="377"/>
        <end position="396"/>
    </location>
</feature>
<dbReference type="InterPro" id="IPR055344">
    <property type="entry name" value="SecD_SecF_C_bact"/>
</dbReference>
<evidence type="ECO:0000313" key="13">
    <source>
        <dbReference type="EMBL" id="SNS29180.1"/>
    </source>
</evidence>
<dbReference type="OrthoDB" id="9805019at2"/>
<feature type="transmembrane region" description="Helical" evidence="9">
    <location>
        <begin position="403"/>
        <end position="423"/>
    </location>
</feature>
<proteinExistence type="inferred from homology"/>